<dbReference type="OrthoDB" id="6227989at2"/>
<keyword evidence="1" id="KW-0732">Signal</keyword>
<dbReference type="Proteomes" id="UP000199297">
    <property type="component" value="Unassembled WGS sequence"/>
</dbReference>
<protein>
    <submittedName>
        <fullName evidence="2">Uncharacterized protein</fullName>
    </submittedName>
</protein>
<accession>A0A1H7PCL4</accession>
<organism evidence="2 3">
    <name type="scientific">Colwellia chukchiensis</name>
    <dbReference type="NCBI Taxonomy" id="641665"/>
    <lineage>
        <taxon>Bacteria</taxon>
        <taxon>Pseudomonadati</taxon>
        <taxon>Pseudomonadota</taxon>
        <taxon>Gammaproteobacteria</taxon>
        <taxon>Alteromonadales</taxon>
        <taxon>Colwelliaceae</taxon>
        <taxon>Colwellia</taxon>
    </lineage>
</organism>
<dbReference type="STRING" id="641665.GCA_002104455_00758"/>
<gene>
    <name evidence="2" type="ORF">SAMN05216262_10959</name>
</gene>
<sequence length="103" mass="12093">MKIKSAFYIFFLLFSPASTALPKFTLIFGESKQGFTQVKIKNETLTALACFVAIDGYQKKFQLRAKSTSDWITSTDSRFNYQHFKTWCDYLDLNPNYRLYPLY</sequence>
<dbReference type="EMBL" id="FOBI01000009">
    <property type="protein sequence ID" value="SEL33015.1"/>
    <property type="molecule type" value="Genomic_DNA"/>
</dbReference>
<keyword evidence="3" id="KW-1185">Reference proteome</keyword>
<evidence type="ECO:0000313" key="3">
    <source>
        <dbReference type="Proteomes" id="UP000199297"/>
    </source>
</evidence>
<evidence type="ECO:0000313" key="2">
    <source>
        <dbReference type="EMBL" id="SEL33015.1"/>
    </source>
</evidence>
<feature type="signal peptide" evidence="1">
    <location>
        <begin position="1"/>
        <end position="20"/>
    </location>
</feature>
<evidence type="ECO:0000256" key="1">
    <source>
        <dbReference type="SAM" id="SignalP"/>
    </source>
</evidence>
<dbReference type="RefSeq" id="WP_085285157.1">
    <property type="nucleotide sequence ID" value="NZ_FOBI01000009.1"/>
</dbReference>
<proteinExistence type="predicted"/>
<dbReference type="AlphaFoldDB" id="A0A1H7PCL4"/>
<name>A0A1H7PCL4_9GAMM</name>
<reference evidence="3" key="1">
    <citation type="submission" date="2016-10" db="EMBL/GenBank/DDBJ databases">
        <authorList>
            <person name="Varghese N."/>
            <person name="Submissions S."/>
        </authorList>
    </citation>
    <scope>NUCLEOTIDE SEQUENCE [LARGE SCALE GENOMIC DNA]</scope>
    <source>
        <strain evidence="3">CGMCC 1.9127</strain>
    </source>
</reference>
<feature type="chain" id="PRO_5011536730" evidence="1">
    <location>
        <begin position="21"/>
        <end position="103"/>
    </location>
</feature>